<dbReference type="EMBL" id="CP033019">
    <property type="protein sequence ID" value="AYM75160.1"/>
    <property type="molecule type" value="Genomic_DNA"/>
</dbReference>
<sequence>MKKLWAVAFGAITVFSLAYAGGSSDWGEYKQFKGAYLIYSNTLGEQQPPTPHDRKISFVVTGAVARDMFDSMAPDSKERCSLEKGYRQRDKENVSCLRDHDGYRCHFGFNLRSGKSIAGSIC</sequence>
<dbReference type="AlphaFoldDB" id="A0A3G2E5X3"/>
<protein>
    <recommendedName>
        <fullName evidence="4">DUF3617 family protein</fullName>
    </recommendedName>
</protein>
<evidence type="ECO:0000256" key="1">
    <source>
        <dbReference type="SAM" id="SignalP"/>
    </source>
</evidence>
<evidence type="ECO:0000313" key="2">
    <source>
        <dbReference type="EMBL" id="AYM75160.1"/>
    </source>
</evidence>
<accession>A0A3G2E5X3</accession>
<feature type="signal peptide" evidence="1">
    <location>
        <begin position="1"/>
        <end position="20"/>
    </location>
</feature>
<reference evidence="2 3" key="1">
    <citation type="submission" date="2018-10" db="EMBL/GenBank/DDBJ databases">
        <title>Effects of UV and annual dynamics of microbial communities in freshwater RAS systems.</title>
        <authorList>
            <person name="Bekkelund A.K."/>
            <person name="Hansen B.R."/>
            <person name="Stokken H."/>
            <person name="Eriksen B.F."/>
            <person name="Kashulin N.A."/>
        </authorList>
    </citation>
    <scope>NUCLEOTIDE SEQUENCE [LARGE SCALE GENOMIC DNA]</scope>
    <source>
        <strain evidence="2 3">BHSEK</strain>
    </source>
</reference>
<dbReference type="RefSeq" id="WP_121668693.1">
    <property type="nucleotide sequence ID" value="NZ_CP033019.1"/>
</dbReference>
<feature type="chain" id="PRO_5018230040" description="DUF3617 family protein" evidence="1">
    <location>
        <begin position="21"/>
        <end position="122"/>
    </location>
</feature>
<keyword evidence="3" id="KW-1185">Reference proteome</keyword>
<organism evidence="2 3">
    <name type="scientific">Janthinobacterium agaricidamnosum</name>
    <dbReference type="NCBI Taxonomy" id="55508"/>
    <lineage>
        <taxon>Bacteria</taxon>
        <taxon>Pseudomonadati</taxon>
        <taxon>Pseudomonadota</taxon>
        <taxon>Betaproteobacteria</taxon>
        <taxon>Burkholderiales</taxon>
        <taxon>Oxalobacteraceae</taxon>
        <taxon>Janthinobacterium</taxon>
    </lineage>
</organism>
<name>A0A3G2E5X3_9BURK</name>
<proteinExistence type="predicted"/>
<evidence type="ECO:0008006" key="4">
    <source>
        <dbReference type="Google" id="ProtNLM"/>
    </source>
</evidence>
<evidence type="ECO:0000313" key="3">
    <source>
        <dbReference type="Proteomes" id="UP000279594"/>
    </source>
</evidence>
<gene>
    <name evidence="2" type="ORF">D9M09_04620</name>
</gene>
<keyword evidence="1" id="KW-0732">Signal</keyword>
<dbReference type="Proteomes" id="UP000279594">
    <property type="component" value="Chromosome"/>
</dbReference>